<dbReference type="InterPro" id="IPR028002">
    <property type="entry name" value="Myb_DNA-bind_5"/>
</dbReference>
<evidence type="ECO:0000256" key="2">
    <source>
        <dbReference type="ARBA" id="ARBA00016807"/>
    </source>
</evidence>
<keyword evidence="3" id="KW-0805">Transcription regulation</keyword>
<dbReference type="EMBL" id="CAJQZP010001449">
    <property type="protein sequence ID" value="CAG5047258.1"/>
    <property type="molecule type" value="Genomic_DNA"/>
</dbReference>
<keyword evidence="4" id="KW-0804">Transcription</keyword>
<dbReference type="PANTHER" id="PTHR23098:SF16">
    <property type="entry name" value="REGULATORY PROTEIN ZESTE"/>
    <property type="match status" value="1"/>
</dbReference>
<evidence type="ECO:0000313" key="8">
    <source>
        <dbReference type="EMBL" id="CAG5047258.1"/>
    </source>
</evidence>
<dbReference type="Proteomes" id="UP000691718">
    <property type="component" value="Unassembled WGS sequence"/>
</dbReference>
<proteinExistence type="predicted"/>
<feature type="compositionally biased region" description="Basic residues" evidence="6">
    <location>
        <begin position="213"/>
        <end position="227"/>
    </location>
</feature>
<organism evidence="8 9">
    <name type="scientific">Parnassius apollo</name>
    <name type="common">Apollo butterfly</name>
    <name type="synonym">Papilio apollo</name>
    <dbReference type="NCBI Taxonomy" id="110799"/>
    <lineage>
        <taxon>Eukaryota</taxon>
        <taxon>Metazoa</taxon>
        <taxon>Ecdysozoa</taxon>
        <taxon>Arthropoda</taxon>
        <taxon>Hexapoda</taxon>
        <taxon>Insecta</taxon>
        <taxon>Pterygota</taxon>
        <taxon>Neoptera</taxon>
        <taxon>Endopterygota</taxon>
        <taxon>Lepidoptera</taxon>
        <taxon>Glossata</taxon>
        <taxon>Ditrysia</taxon>
        <taxon>Papilionoidea</taxon>
        <taxon>Papilionidae</taxon>
        <taxon>Parnassiinae</taxon>
        <taxon>Parnassini</taxon>
        <taxon>Parnassius</taxon>
        <taxon>Parnassius</taxon>
    </lineage>
</organism>
<evidence type="ECO:0000259" key="7">
    <source>
        <dbReference type="Pfam" id="PF13873"/>
    </source>
</evidence>
<feature type="domain" description="Myb/SANT-like DNA-binding" evidence="7">
    <location>
        <begin position="36"/>
        <end position="75"/>
    </location>
</feature>
<dbReference type="Pfam" id="PF13873">
    <property type="entry name" value="Myb_DNA-bind_5"/>
    <property type="match status" value="1"/>
</dbReference>
<comment type="caution">
    <text evidence="8">The sequence shown here is derived from an EMBL/GenBank/DDBJ whole genome shotgun (WGS) entry which is preliminary data.</text>
</comment>
<evidence type="ECO:0000256" key="4">
    <source>
        <dbReference type="ARBA" id="ARBA00023163"/>
    </source>
</evidence>
<name>A0A8S3XZN5_PARAO</name>
<keyword evidence="9" id="KW-1185">Reference proteome</keyword>
<evidence type="ECO:0000256" key="6">
    <source>
        <dbReference type="SAM" id="MobiDB-lite"/>
    </source>
</evidence>
<evidence type="ECO:0000256" key="1">
    <source>
        <dbReference type="ARBA" id="ARBA00011764"/>
    </source>
</evidence>
<gene>
    <name evidence="8" type="ORF">PAPOLLO_LOCUS23841</name>
</gene>
<dbReference type="OrthoDB" id="8053018at2759"/>
<reference evidence="8" key="1">
    <citation type="submission" date="2021-04" db="EMBL/GenBank/DDBJ databases">
        <authorList>
            <person name="Tunstrom K."/>
        </authorList>
    </citation>
    <scope>NUCLEOTIDE SEQUENCE</scope>
</reference>
<sequence length="298" mass="33549">MKTSSSQFDLMVTFMEQHGDLSKPSYNARGRIASLKNWEKLAQLLNSDGSGGTKSTEKWKKVWSDYKNNTKKKAARLHKAAKGTGGGPAIHGKLTDLEQRVLNLIGVQVATDLTVEEAGLSQVIYVQGNPIVNIEQGITLPQPHHLVECSSQPGQENVASLLPPSHPRAISSPPLAFAKEEVQNTGMLFPTMPLSQVQEIQPGPALSGQTTSHHARPIRSQRSHRRRVRHTEQVAQQFLQAKEYWRNLKSQQHQDFMDMRREQNRIRELEVQAQREWQALGLRALDILDKLVSKYCKD</sequence>
<evidence type="ECO:0000256" key="3">
    <source>
        <dbReference type="ARBA" id="ARBA00023015"/>
    </source>
</evidence>
<evidence type="ECO:0000256" key="5">
    <source>
        <dbReference type="ARBA" id="ARBA00025466"/>
    </source>
</evidence>
<comment type="function">
    <text evidence="5">Involved in transvection phenomena (= synapsis-dependent gene expression), where the synaptic pairing of chromosomes carrying genes with which zeste interacts influences the expression of these genes. Zeste binds to DNA and stimulates transcription from a nearby promoter.</text>
</comment>
<feature type="region of interest" description="Disordered" evidence="6">
    <location>
        <begin position="203"/>
        <end position="227"/>
    </location>
</feature>
<dbReference type="GO" id="GO:0005634">
    <property type="term" value="C:nucleus"/>
    <property type="evidence" value="ECO:0007669"/>
    <property type="project" value="TreeGrafter"/>
</dbReference>
<evidence type="ECO:0000313" key="9">
    <source>
        <dbReference type="Proteomes" id="UP000691718"/>
    </source>
</evidence>
<dbReference type="PANTHER" id="PTHR23098">
    <property type="entry name" value="AGAP001331-PA-RELATED"/>
    <property type="match status" value="1"/>
</dbReference>
<protein>
    <recommendedName>
        <fullName evidence="2">Regulatory protein zeste</fullName>
    </recommendedName>
</protein>
<comment type="subunit">
    <text evidence="1">Self-associates forming complexes of several hundred monomers.</text>
</comment>
<accession>A0A8S3XZN5</accession>
<dbReference type="AlphaFoldDB" id="A0A8S3XZN5"/>